<organism evidence="1 2">
    <name type="scientific">Myxacorys almedinensis A</name>
    <dbReference type="NCBI Taxonomy" id="2690445"/>
    <lineage>
        <taxon>Bacteria</taxon>
        <taxon>Bacillati</taxon>
        <taxon>Cyanobacteriota</taxon>
        <taxon>Cyanophyceae</taxon>
        <taxon>Leptolyngbyales</taxon>
        <taxon>Leptolyngbyaceae</taxon>
        <taxon>Myxacorys</taxon>
        <taxon>Myxacorys almedinensis</taxon>
    </lineage>
</organism>
<dbReference type="AlphaFoldDB" id="A0A8J8CKC0"/>
<comment type="caution">
    <text evidence="1">The sequence shown here is derived from an EMBL/GenBank/DDBJ whole genome shotgun (WGS) entry which is preliminary data.</text>
</comment>
<protein>
    <submittedName>
        <fullName evidence="1">Uncharacterized protein</fullName>
    </submittedName>
</protein>
<reference evidence="1" key="1">
    <citation type="submission" date="2019-12" db="EMBL/GenBank/DDBJ databases">
        <title>High-Quality draft genome sequences of three cyanobacteria isolated from the limestone walls of the Old Cathedral of Coimbra.</title>
        <authorList>
            <person name="Tiago I."/>
            <person name="Soares F."/>
            <person name="Portugal A."/>
        </authorList>
    </citation>
    <scope>NUCLEOTIDE SEQUENCE</scope>
    <source>
        <strain evidence="1">A</strain>
    </source>
</reference>
<name>A0A8J8CKC0_9CYAN</name>
<proteinExistence type="predicted"/>
<sequence length="51" mass="5635">MPSNCRAKLAIAQLQKNYATIGKKAHDFVTGILCNKTLTFISQSEPLQPFP</sequence>
<accession>A0A8J8CKC0</accession>
<keyword evidence="2" id="KW-1185">Reference proteome</keyword>
<dbReference type="EMBL" id="WVIE01000038">
    <property type="protein sequence ID" value="NDJ19713.1"/>
    <property type="molecule type" value="Genomic_DNA"/>
</dbReference>
<gene>
    <name evidence="1" type="ORF">GS601_20885</name>
</gene>
<evidence type="ECO:0000313" key="1">
    <source>
        <dbReference type="EMBL" id="NDJ19713.1"/>
    </source>
</evidence>
<evidence type="ECO:0000313" key="2">
    <source>
        <dbReference type="Proteomes" id="UP000646053"/>
    </source>
</evidence>
<dbReference type="Proteomes" id="UP000646053">
    <property type="component" value="Unassembled WGS sequence"/>
</dbReference>